<dbReference type="SMART" id="SM00939">
    <property type="entry name" value="PepX_C"/>
    <property type="match status" value="1"/>
</dbReference>
<dbReference type="Gene3D" id="1.10.3020.10">
    <property type="entry name" value="alpha-amino acid ester hydrolase ( Helical cap domain)"/>
    <property type="match status" value="1"/>
</dbReference>
<dbReference type="InterPro" id="IPR008979">
    <property type="entry name" value="Galactose-bd-like_sf"/>
</dbReference>
<evidence type="ECO:0000313" key="3">
    <source>
        <dbReference type="EMBL" id="KGE13626.1"/>
    </source>
</evidence>
<dbReference type="InterPro" id="IPR005674">
    <property type="entry name" value="CocE/Ser_esterase"/>
</dbReference>
<reference evidence="4" key="1">
    <citation type="submission" date="2014-04" db="EMBL/GenBank/DDBJ databases">
        <title>Whole-Genome optical mapping and complete genome sequence of Sphingobacterium deserti sp. nov., a new spaces isolated from desert in the west of China.</title>
        <authorList>
            <person name="Teng C."/>
            <person name="Zhou Z."/>
            <person name="Li X."/>
            <person name="Chen M."/>
            <person name="Lin M."/>
            <person name="Wang L."/>
            <person name="Su S."/>
            <person name="Zhang C."/>
            <person name="Zhang W."/>
        </authorList>
    </citation>
    <scope>NUCLEOTIDE SEQUENCE [LARGE SCALE GENOMIC DNA]</scope>
    <source>
        <strain evidence="4">ACCC05744</strain>
    </source>
</reference>
<organism evidence="3 4">
    <name type="scientific">Sphingobacterium deserti</name>
    <dbReference type="NCBI Taxonomy" id="1229276"/>
    <lineage>
        <taxon>Bacteria</taxon>
        <taxon>Pseudomonadati</taxon>
        <taxon>Bacteroidota</taxon>
        <taxon>Sphingobacteriia</taxon>
        <taxon>Sphingobacteriales</taxon>
        <taxon>Sphingobacteriaceae</taxon>
        <taxon>Sphingobacterium</taxon>
    </lineage>
</organism>
<dbReference type="InterPro" id="IPR050585">
    <property type="entry name" value="Xaa-Pro_dipeptidyl-ppase/CocE"/>
</dbReference>
<proteinExistence type="predicted"/>
<dbReference type="PATRIC" id="fig|1229276.3.peg.2618"/>
<evidence type="ECO:0000256" key="1">
    <source>
        <dbReference type="ARBA" id="ARBA00022801"/>
    </source>
</evidence>
<dbReference type="STRING" id="1229276.DI53_2547"/>
<accession>A0A0B8T095</accession>
<dbReference type="InterPro" id="IPR029058">
    <property type="entry name" value="AB_hydrolase_fold"/>
</dbReference>
<dbReference type="eggNOG" id="COG2936">
    <property type="taxonomic scope" value="Bacteria"/>
</dbReference>
<evidence type="ECO:0000313" key="4">
    <source>
        <dbReference type="Proteomes" id="UP000031802"/>
    </source>
</evidence>
<dbReference type="InterPro" id="IPR013736">
    <property type="entry name" value="Xaa-Pro_dipept_C"/>
</dbReference>
<name>A0A0B8T095_9SPHI</name>
<comment type="caution">
    <text evidence="3">The sequence shown here is derived from an EMBL/GenBank/DDBJ whole genome shotgun (WGS) entry which is preliminary data.</text>
</comment>
<dbReference type="PANTHER" id="PTHR43056">
    <property type="entry name" value="PEPTIDASE S9 PROLYL OLIGOPEPTIDASE"/>
    <property type="match status" value="1"/>
</dbReference>
<gene>
    <name evidence="3" type="ORF">DI53_2547</name>
</gene>
<keyword evidence="1 3" id="KW-0378">Hydrolase</keyword>
<dbReference type="SUPFAM" id="SSF49785">
    <property type="entry name" value="Galactose-binding domain-like"/>
    <property type="match status" value="1"/>
</dbReference>
<dbReference type="EMBL" id="JJMU01000047">
    <property type="protein sequence ID" value="KGE13626.1"/>
    <property type="molecule type" value="Genomic_DNA"/>
</dbReference>
<dbReference type="Gene3D" id="2.60.120.260">
    <property type="entry name" value="Galactose-binding domain-like"/>
    <property type="match status" value="1"/>
</dbReference>
<sequence length="658" mass="75195">MAAQILHPISLFFTKNRHGASKQITYFHSCLEQGKFTDMKRLIITTLFSIFLLVTYGQEVDQRYVKDNYTKIEEYITMRDGVRLFTSIYIPKDQGQKYPIMLNRTPYTVAPYGADEVKAYHGNFPEMTKAGYIFVYQDVRGRWMSEGTYENIRPTRNKENGHKIDESTDTYDTIDWLVKNVKNNNGKVGMYGISYPGFYSTAALIGSHPALKAVSPQAPVTDWFIGDDFHHGGALFLMDAFRFMYSFDAPRPKPITNADGPKGFQLSSKDYYQFFLANPTLSGLKAKYLNHTVKFWDDLAKHSARDTFWTSRTVTEHLGTVKPAVLVVGGLFDAEDTYGAFETYKQIEKRSPKNNSVLVAGPWYHGGWVRAEGDSFGDIRFGEKTSLYYRKEIELPFFEYHLKGKGNFKPAEATVYLTGANTWKKFQQWPPADNKEKTFFLTSDGKLTTEANASTDNHVQYSSDPNKPVPFQEGIITDRTREYMLADQRFVANRPDVLVFETDALTEDLTVVGPVRANLTVSMTGTDADFVVKLIDVYPDSSSATSPRDDKTVMQNYQMLVRGEVLRGKFRESFSEPKAFVPNQKTPVNVQLPDVAHTFKKGHKLMIQIQHSWFPLVDRNPNQFMDIYKAEEKDFIKNEHRLYFSKESPSSISFGVLN</sequence>
<keyword evidence="4" id="KW-1185">Reference proteome</keyword>
<dbReference type="InterPro" id="IPR000383">
    <property type="entry name" value="Xaa-Pro-like_dom"/>
</dbReference>
<reference evidence="3 4" key="2">
    <citation type="journal article" date="2015" name="PLoS ONE">
        <title>Whole-Genome Optical Mapping and Finished Genome Sequence of Sphingobacterium deserti sp. nov., a New Species Isolated from the Western Desert of China.</title>
        <authorList>
            <person name="Teng C."/>
            <person name="Zhou Z."/>
            <person name="Molnar I."/>
            <person name="Li X."/>
            <person name="Tang R."/>
            <person name="Chen M."/>
            <person name="Wang L."/>
            <person name="Su S."/>
            <person name="Zhang W."/>
            <person name="Lin M."/>
        </authorList>
    </citation>
    <scope>NUCLEOTIDE SEQUENCE [LARGE SCALE GENOMIC DNA]</scope>
    <source>
        <strain evidence="4">ACCC05744</strain>
    </source>
</reference>
<evidence type="ECO:0000259" key="2">
    <source>
        <dbReference type="SMART" id="SM00939"/>
    </source>
</evidence>
<feature type="domain" description="Xaa-Pro dipeptidyl-peptidase C-terminal" evidence="2">
    <location>
        <begin position="395"/>
        <end position="653"/>
    </location>
</feature>
<dbReference type="AlphaFoldDB" id="A0A0B8T095"/>
<dbReference type="Proteomes" id="UP000031802">
    <property type="component" value="Unassembled WGS sequence"/>
</dbReference>
<dbReference type="Pfam" id="PF08530">
    <property type="entry name" value="PepX_C"/>
    <property type="match status" value="1"/>
</dbReference>
<dbReference type="SUPFAM" id="SSF53474">
    <property type="entry name" value="alpha/beta-Hydrolases"/>
    <property type="match status" value="1"/>
</dbReference>
<dbReference type="NCBIfam" id="TIGR00976">
    <property type="entry name" value="CocE_NonD"/>
    <property type="match status" value="1"/>
</dbReference>
<dbReference type="Pfam" id="PF02129">
    <property type="entry name" value="Peptidase_S15"/>
    <property type="match status" value="1"/>
</dbReference>
<protein>
    <submittedName>
        <fullName evidence="3">Hydrolase CocE/NonD family protein</fullName>
    </submittedName>
</protein>
<dbReference type="GO" id="GO:0008239">
    <property type="term" value="F:dipeptidyl-peptidase activity"/>
    <property type="evidence" value="ECO:0007669"/>
    <property type="project" value="InterPro"/>
</dbReference>
<dbReference type="Gene3D" id="3.40.50.1820">
    <property type="entry name" value="alpha/beta hydrolase"/>
    <property type="match status" value="1"/>
</dbReference>
<dbReference type="PANTHER" id="PTHR43056:SF10">
    <property type="entry name" value="COCE_NOND FAMILY, PUTATIVE (AFU_ORTHOLOGUE AFUA_7G00600)-RELATED"/>
    <property type="match status" value="1"/>
</dbReference>